<dbReference type="STRING" id="551996.SAMN05192573_107144"/>
<protein>
    <submittedName>
        <fullName evidence="1">Starvation-inducible DNA-binding protein</fullName>
    </submittedName>
</protein>
<organism evidence="1 2">
    <name type="scientific">Mucilaginibacter gossypii</name>
    <dbReference type="NCBI Taxonomy" id="551996"/>
    <lineage>
        <taxon>Bacteria</taxon>
        <taxon>Pseudomonadati</taxon>
        <taxon>Bacteroidota</taxon>
        <taxon>Sphingobacteriia</taxon>
        <taxon>Sphingobacteriales</taxon>
        <taxon>Sphingobacteriaceae</taxon>
        <taxon>Mucilaginibacter</taxon>
    </lineage>
</organism>
<dbReference type="GO" id="GO:0003677">
    <property type="term" value="F:DNA binding"/>
    <property type="evidence" value="ECO:0007669"/>
    <property type="project" value="UniProtKB-KW"/>
</dbReference>
<name>A0A1G8AB41_9SPHI</name>
<gene>
    <name evidence="1" type="ORF">SAMN05192573_107144</name>
</gene>
<keyword evidence="1" id="KW-0238">DNA-binding</keyword>
<reference evidence="2" key="1">
    <citation type="submission" date="2016-10" db="EMBL/GenBank/DDBJ databases">
        <authorList>
            <person name="Varghese N."/>
            <person name="Submissions S."/>
        </authorList>
    </citation>
    <scope>NUCLEOTIDE SEQUENCE [LARGE SCALE GENOMIC DNA]</scope>
    <source>
        <strain evidence="2">Gh-67</strain>
    </source>
</reference>
<dbReference type="Proteomes" id="UP000199705">
    <property type="component" value="Unassembled WGS sequence"/>
</dbReference>
<dbReference type="RefSeq" id="WP_256337444.1">
    <property type="nucleotide sequence ID" value="NZ_FNCG01000007.1"/>
</dbReference>
<sequence length="61" mass="6909">MKTNIGINEAGRKAVSDELAKLLADEFILYTKQETHIGISRVPTFTPFTYFLNCNISSLMR</sequence>
<dbReference type="AlphaFoldDB" id="A0A1G8AB41"/>
<dbReference type="EMBL" id="FNCG01000007">
    <property type="protein sequence ID" value="SDH18073.1"/>
    <property type="molecule type" value="Genomic_DNA"/>
</dbReference>
<accession>A0A1G8AB41</accession>
<evidence type="ECO:0000313" key="2">
    <source>
        <dbReference type="Proteomes" id="UP000199705"/>
    </source>
</evidence>
<keyword evidence="2" id="KW-1185">Reference proteome</keyword>
<proteinExistence type="predicted"/>
<evidence type="ECO:0000313" key="1">
    <source>
        <dbReference type="EMBL" id="SDH18073.1"/>
    </source>
</evidence>